<gene>
    <name evidence="2" type="ORF">QBC34DRAFT_404443</name>
</gene>
<organism evidence="2 3">
    <name type="scientific">Podospora aff. communis PSN243</name>
    <dbReference type="NCBI Taxonomy" id="3040156"/>
    <lineage>
        <taxon>Eukaryota</taxon>
        <taxon>Fungi</taxon>
        <taxon>Dikarya</taxon>
        <taxon>Ascomycota</taxon>
        <taxon>Pezizomycotina</taxon>
        <taxon>Sordariomycetes</taxon>
        <taxon>Sordariomycetidae</taxon>
        <taxon>Sordariales</taxon>
        <taxon>Podosporaceae</taxon>
        <taxon>Podospora</taxon>
    </lineage>
</organism>
<dbReference type="Proteomes" id="UP001321760">
    <property type="component" value="Unassembled WGS sequence"/>
</dbReference>
<evidence type="ECO:0000256" key="1">
    <source>
        <dbReference type="SAM" id="Phobius"/>
    </source>
</evidence>
<reference evidence="2" key="1">
    <citation type="journal article" date="2023" name="Mol. Phylogenet. Evol.">
        <title>Genome-scale phylogeny and comparative genomics of the fungal order Sordariales.</title>
        <authorList>
            <person name="Hensen N."/>
            <person name="Bonometti L."/>
            <person name="Westerberg I."/>
            <person name="Brannstrom I.O."/>
            <person name="Guillou S."/>
            <person name="Cros-Aarteil S."/>
            <person name="Calhoun S."/>
            <person name="Haridas S."/>
            <person name="Kuo A."/>
            <person name="Mondo S."/>
            <person name="Pangilinan J."/>
            <person name="Riley R."/>
            <person name="LaButti K."/>
            <person name="Andreopoulos B."/>
            <person name="Lipzen A."/>
            <person name="Chen C."/>
            <person name="Yan M."/>
            <person name="Daum C."/>
            <person name="Ng V."/>
            <person name="Clum A."/>
            <person name="Steindorff A."/>
            <person name="Ohm R.A."/>
            <person name="Martin F."/>
            <person name="Silar P."/>
            <person name="Natvig D.O."/>
            <person name="Lalanne C."/>
            <person name="Gautier V."/>
            <person name="Ament-Velasquez S.L."/>
            <person name="Kruys A."/>
            <person name="Hutchinson M.I."/>
            <person name="Powell A.J."/>
            <person name="Barry K."/>
            <person name="Miller A.N."/>
            <person name="Grigoriev I.V."/>
            <person name="Debuchy R."/>
            <person name="Gladieux P."/>
            <person name="Hiltunen Thoren M."/>
            <person name="Johannesson H."/>
        </authorList>
    </citation>
    <scope>NUCLEOTIDE SEQUENCE</scope>
    <source>
        <strain evidence="2">PSN243</strain>
    </source>
</reference>
<name>A0AAV9GN03_9PEZI</name>
<sequence>MKQVPVFATWWERLHHALLALVQLLFAVLLVSLRRSTTQGALYRASTNGAATVAFVVQVIAAVLGLGNLYVLRSLAGHYARRRLTKSPMNFDVFAFWTYLASGSFDFSLSPWFLFITLVVSILSFGPAALWAGAITPTPATQDCRLAAQGEKFSPASKNIWDAQFEFREGPAEVWNHFDVCIADTINGALHTNCPVPTLNDNLLRAAVAAVSMKPNSSIATDSSGYSSIGRSYGVGHGVGITPGLTQPELESKLTSTFSFHEPGYETTVTCIKNTSSALGFHHHVPGDDVSIPNIWALAGNLPNTISASSEFYPITTWRSPNFENLTAWAAVHNPYTTTSFLSIAAGPQKYSLFNQTQCQFTFTPRLFLITANTTSRTIHRLPLPNHPPPQSLPQSLPASVIRTLNLLSRMKSSLYVSELGETLHSALKSYAAFNAIPTDDHASAVLPMASLFFTSMADQILGAYANAQIFIAKDTQPLEIVSSSCKAVKLGSSFYTFIVLGFNLAVVLLVGVGLVLTKLWRDLPSWDSRSVWDLVTASMAARGGGGDEGDMCWVKLVPPNHGRGWCLETSAVT</sequence>
<feature type="transmembrane region" description="Helical" evidence="1">
    <location>
        <begin position="495"/>
        <end position="517"/>
    </location>
</feature>
<keyword evidence="3" id="KW-1185">Reference proteome</keyword>
<protein>
    <submittedName>
        <fullName evidence="2">Uncharacterized protein</fullName>
    </submittedName>
</protein>
<reference evidence="2" key="2">
    <citation type="submission" date="2023-05" db="EMBL/GenBank/DDBJ databases">
        <authorList>
            <consortium name="Lawrence Berkeley National Laboratory"/>
            <person name="Steindorff A."/>
            <person name="Hensen N."/>
            <person name="Bonometti L."/>
            <person name="Westerberg I."/>
            <person name="Brannstrom I.O."/>
            <person name="Guillou S."/>
            <person name="Cros-Aarteil S."/>
            <person name="Calhoun S."/>
            <person name="Haridas S."/>
            <person name="Kuo A."/>
            <person name="Mondo S."/>
            <person name="Pangilinan J."/>
            <person name="Riley R."/>
            <person name="Labutti K."/>
            <person name="Andreopoulos B."/>
            <person name="Lipzen A."/>
            <person name="Chen C."/>
            <person name="Yanf M."/>
            <person name="Daum C."/>
            <person name="Ng V."/>
            <person name="Clum A."/>
            <person name="Ohm R."/>
            <person name="Martin F."/>
            <person name="Silar P."/>
            <person name="Natvig D."/>
            <person name="Lalanne C."/>
            <person name="Gautier V."/>
            <person name="Ament-Velasquez S.L."/>
            <person name="Kruys A."/>
            <person name="Hutchinson M.I."/>
            <person name="Powell A.J."/>
            <person name="Barry K."/>
            <person name="Miller A.N."/>
            <person name="Grigoriev I.V."/>
            <person name="Debuchy R."/>
            <person name="Gladieux P."/>
            <person name="Thoren M.H."/>
            <person name="Johannesson H."/>
        </authorList>
    </citation>
    <scope>NUCLEOTIDE SEQUENCE</scope>
    <source>
        <strain evidence="2">PSN243</strain>
    </source>
</reference>
<evidence type="ECO:0000313" key="2">
    <source>
        <dbReference type="EMBL" id="KAK4449598.1"/>
    </source>
</evidence>
<accession>A0AAV9GN03</accession>
<proteinExistence type="predicted"/>
<comment type="caution">
    <text evidence="2">The sequence shown here is derived from an EMBL/GenBank/DDBJ whole genome shotgun (WGS) entry which is preliminary data.</text>
</comment>
<dbReference type="AlphaFoldDB" id="A0AAV9GN03"/>
<evidence type="ECO:0000313" key="3">
    <source>
        <dbReference type="Proteomes" id="UP001321760"/>
    </source>
</evidence>
<feature type="transmembrane region" description="Helical" evidence="1">
    <location>
        <begin position="50"/>
        <end position="72"/>
    </location>
</feature>
<keyword evidence="1" id="KW-0812">Transmembrane</keyword>
<dbReference type="EMBL" id="MU865936">
    <property type="protein sequence ID" value="KAK4449598.1"/>
    <property type="molecule type" value="Genomic_DNA"/>
</dbReference>
<keyword evidence="1" id="KW-1133">Transmembrane helix</keyword>
<keyword evidence="1" id="KW-0472">Membrane</keyword>